<evidence type="ECO:0000313" key="2">
    <source>
        <dbReference type="EMBL" id="CEK71498.1"/>
    </source>
</evidence>
<feature type="compositionally biased region" description="Basic and acidic residues" evidence="1">
    <location>
        <begin position="209"/>
        <end position="233"/>
    </location>
</feature>
<sequence>KEEDQLLQEFHDNLDLLSLLNILDDNDMDWVEAERKKNKKKEKDVVTSGGLDSVDEVSINSQEDDAEVCKEKGDSKCDEKLKISDKADEGFRARTDKDPVITTDDLIDQKHTKKKHHLHVVDMAIFTEAERNLTRIFMEEMKMNSIMKNISSQIAERMKLQYKETEYENLAIDTAKKIFAAGNENVTEAPEIKSDEDDKNVENNNKVSKNNDEKHTSNEANEIKDHESDDSKIVETTSKGETLEISQNEQKNLAGVKELSDIEPGIKITITRGDGTKEIVQQLQQQQVNGQDNKQMIIVQVGNIKEENTVTNSNTPAAASDIKVETETEAVERFKSHMNLQLQHSENKKEQELQESTSAMSPVPTTSEPSSSLENKRTNILSFTANIMKLFSKDTTEENKENNAVTWTPSLANLYASLANYSLKYFQ</sequence>
<proteinExistence type="predicted"/>
<gene>
    <name evidence="2" type="primary">ORF78644</name>
</gene>
<feature type="region of interest" description="Disordered" evidence="1">
    <location>
        <begin position="341"/>
        <end position="376"/>
    </location>
</feature>
<evidence type="ECO:0000256" key="1">
    <source>
        <dbReference type="SAM" id="MobiDB-lite"/>
    </source>
</evidence>
<feature type="non-terminal residue" evidence="2">
    <location>
        <position position="427"/>
    </location>
</feature>
<feature type="region of interest" description="Disordered" evidence="1">
    <location>
        <begin position="188"/>
        <end position="246"/>
    </location>
</feature>
<name>A0A0B6ZSJ3_9EUPU</name>
<feature type="region of interest" description="Disordered" evidence="1">
    <location>
        <begin position="35"/>
        <end position="67"/>
    </location>
</feature>
<reference evidence="2" key="1">
    <citation type="submission" date="2014-12" db="EMBL/GenBank/DDBJ databases">
        <title>Insight into the proteome of Arion vulgaris.</title>
        <authorList>
            <person name="Aradska J."/>
            <person name="Bulat T."/>
            <person name="Smidak R."/>
            <person name="Sarate P."/>
            <person name="Gangsoo J."/>
            <person name="Sialana F."/>
            <person name="Bilban M."/>
            <person name="Lubec G."/>
        </authorList>
    </citation>
    <scope>NUCLEOTIDE SEQUENCE</scope>
    <source>
        <tissue evidence="2">Skin</tissue>
    </source>
</reference>
<protein>
    <submittedName>
        <fullName evidence="2">Uncharacterized protein</fullName>
    </submittedName>
</protein>
<feature type="compositionally biased region" description="Low complexity" evidence="1">
    <location>
        <begin position="361"/>
        <end position="372"/>
    </location>
</feature>
<organism evidence="2">
    <name type="scientific">Arion vulgaris</name>
    <dbReference type="NCBI Taxonomy" id="1028688"/>
    <lineage>
        <taxon>Eukaryota</taxon>
        <taxon>Metazoa</taxon>
        <taxon>Spiralia</taxon>
        <taxon>Lophotrochozoa</taxon>
        <taxon>Mollusca</taxon>
        <taxon>Gastropoda</taxon>
        <taxon>Heterobranchia</taxon>
        <taxon>Euthyneura</taxon>
        <taxon>Panpulmonata</taxon>
        <taxon>Eupulmonata</taxon>
        <taxon>Stylommatophora</taxon>
        <taxon>Helicina</taxon>
        <taxon>Arionoidea</taxon>
        <taxon>Arionidae</taxon>
        <taxon>Arion</taxon>
    </lineage>
</organism>
<feature type="compositionally biased region" description="Polar residues" evidence="1">
    <location>
        <begin position="234"/>
        <end position="246"/>
    </location>
</feature>
<dbReference type="EMBL" id="HACG01024633">
    <property type="protein sequence ID" value="CEK71498.1"/>
    <property type="molecule type" value="Transcribed_RNA"/>
</dbReference>
<accession>A0A0B6ZSJ3</accession>
<feature type="non-terminal residue" evidence="2">
    <location>
        <position position="1"/>
    </location>
</feature>
<dbReference type="AlphaFoldDB" id="A0A0B6ZSJ3"/>